<dbReference type="PANTHER" id="PTHR34208:SF5">
    <property type="entry name" value="OS01G0144000 PROTEIN"/>
    <property type="match status" value="1"/>
</dbReference>
<dbReference type="EMBL" id="DF236964">
    <property type="protein sequence ID" value="GAQ78553.1"/>
    <property type="molecule type" value="Genomic_DNA"/>
</dbReference>
<keyword evidence="4" id="KW-1185">Reference proteome</keyword>
<dbReference type="AlphaFoldDB" id="A0A1Y1HKR3"/>
<dbReference type="OMA" id="ARRHIVM"/>
<keyword evidence="1" id="KW-1133">Transmembrane helix</keyword>
<keyword evidence="1" id="KW-0472">Membrane</keyword>
<reference evidence="3 4" key="1">
    <citation type="journal article" date="2014" name="Nat. Commun.">
        <title>Klebsormidium flaccidum genome reveals primary factors for plant terrestrial adaptation.</title>
        <authorList>
            <person name="Hori K."/>
            <person name="Maruyama F."/>
            <person name="Fujisawa T."/>
            <person name="Togashi T."/>
            <person name="Yamamoto N."/>
            <person name="Seo M."/>
            <person name="Sato S."/>
            <person name="Yamada T."/>
            <person name="Mori H."/>
            <person name="Tajima N."/>
            <person name="Moriyama T."/>
            <person name="Ikeuchi M."/>
            <person name="Watanabe M."/>
            <person name="Wada H."/>
            <person name="Kobayashi K."/>
            <person name="Saito M."/>
            <person name="Masuda T."/>
            <person name="Sasaki-Sekimoto Y."/>
            <person name="Mashiguchi K."/>
            <person name="Awai K."/>
            <person name="Shimojima M."/>
            <person name="Masuda S."/>
            <person name="Iwai M."/>
            <person name="Nobusawa T."/>
            <person name="Narise T."/>
            <person name="Kondo S."/>
            <person name="Saito H."/>
            <person name="Sato R."/>
            <person name="Murakawa M."/>
            <person name="Ihara Y."/>
            <person name="Oshima-Yamada Y."/>
            <person name="Ohtaka K."/>
            <person name="Satoh M."/>
            <person name="Sonobe K."/>
            <person name="Ishii M."/>
            <person name="Ohtani R."/>
            <person name="Kanamori-Sato M."/>
            <person name="Honoki R."/>
            <person name="Miyazaki D."/>
            <person name="Mochizuki H."/>
            <person name="Umetsu J."/>
            <person name="Higashi K."/>
            <person name="Shibata D."/>
            <person name="Kamiya Y."/>
            <person name="Sato N."/>
            <person name="Nakamura Y."/>
            <person name="Tabata S."/>
            <person name="Ida S."/>
            <person name="Kurokawa K."/>
            <person name="Ohta H."/>
        </authorList>
    </citation>
    <scope>NUCLEOTIDE SEQUENCE [LARGE SCALE GENOMIC DNA]</scope>
    <source>
        <strain evidence="3 4">NIES-2285</strain>
    </source>
</reference>
<feature type="transmembrane region" description="Helical" evidence="1">
    <location>
        <begin position="31"/>
        <end position="49"/>
    </location>
</feature>
<gene>
    <name evidence="3" type="ORF">KFL_000150040</name>
</gene>
<keyword evidence="1" id="KW-0812">Transmembrane</keyword>
<feature type="domain" description="Methyltransferase type 11" evidence="2">
    <location>
        <begin position="140"/>
        <end position="227"/>
    </location>
</feature>
<sequence length="351" mass="39489">MMKGASSSKGYSPTPLKFMFSDSKYARQSKYSLAGTFLLGIVCGFFISWHRSPALVSGPAQIALGSSVASNIRVLDDELFLGPQEGDQRPARLAKYELKVPDYQHVYDKSWLDGGYPKASCWGCRFAADVIARIPAHTILDAGAGNGVLLRQLRAHGKSAWGIELSQAVLDADCPDLLESGIVKQGSLTNLPYEDNQFDLVFSADVLEHIRPSEVDRVVQELVRVSRRHLFLSISLKGHTKVRAGSNEEANRHTMLRPRHWWEAKFREHGAVLNRELVWALQERDGHFTDKDMRDCRTEGVADDGGNYRVCVVDSPWLVGSRDQENLRKDRCITPDNGELEPWFFAFRKLR</sequence>
<evidence type="ECO:0000313" key="3">
    <source>
        <dbReference type="EMBL" id="GAQ78553.1"/>
    </source>
</evidence>
<dbReference type="Proteomes" id="UP000054558">
    <property type="component" value="Unassembled WGS sequence"/>
</dbReference>
<dbReference type="GO" id="GO:0008757">
    <property type="term" value="F:S-adenosylmethionine-dependent methyltransferase activity"/>
    <property type="evidence" value="ECO:0007669"/>
    <property type="project" value="InterPro"/>
</dbReference>
<dbReference type="Gene3D" id="3.40.50.150">
    <property type="entry name" value="Vaccinia Virus protein VP39"/>
    <property type="match status" value="1"/>
</dbReference>
<dbReference type="InterPro" id="IPR044689">
    <property type="entry name" value="CGR2/3"/>
</dbReference>
<evidence type="ECO:0000313" key="4">
    <source>
        <dbReference type="Proteomes" id="UP000054558"/>
    </source>
</evidence>
<dbReference type="Pfam" id="PF08241">
    <property type="entry name" value="Methyltransf_11"/>
    <property type="match status" value="1"/>
</dbReference>
<protein>
    <recommendedName>
        <fullName evidence="2">Methyltransferase type 11 domain-containing protein</fullName>
    </recommendedName>
</protein>
<dbReference type="PANTHER" id="PTHR34208">
    <property type="entry name" value="S-ADENOSYL-L-METHIONINE-DEPENDENT METHYLTRANSFERASE-RELATED"/>
    <property type="match status" value="1"/>
</dbReference>
<dbReference type="CDD" id="cd02440">
    <property type="entry name" value="AdoMet_MTases"/>
    <property type="match status" value="1"/>
</dbReference>
<dbReference type="InterPro" id="IPR029063">
    <property type="entry name" value="SAM-dependent_MTases_sf"/>
</dbReference>
<proteinExistence type="predicted"/>
<organism evidence="3 4">
    <name type="scientific">Klebsormidium nitens</name>
    <name type="common">Green alga</name>
    <name type="synonym">Ulothrix nitens</name>
    <dbReference type="NCBI Taxonomy" id="105231"/>
    <lineage>
        <taxon>Eukaryota</taxon>
        <taxon>Viridiplantae</taxon>
        <taxon>Streptophyta</taxon>
        <taxon>Klebsormidiophyceae</taxon>
        <taxon>Klebsormidiales</taxon>
        <taxon>Klebsormidiaceae</taxon>
        <taxon>Klebsormidium</taxon>
    </lineage>
</organism>
<evidence type="ECO:0000256" key="1">
    <source>
        <dbReference type="SAM" id="Phobius"/>
    </source>
</evidence>
<evidence type="ECO:0000259" key="2">
    <source>
        <dbReference type="Pfam" id="PF08241"/>
    </source>
</evidence>
<dbReference type="InterPro" id="IPR013216">
    <property type="entry name" value="Methyltransf_11"/>
</dbReference>
<dbReference type="SUPFAM" id="SSF53335">
    <property type="entry name" value="S-adenosyl-L-methionine-dependent methyltransferases"/>
    <property type="match status" value="1"/>
</dbReference>
<dbReference type="OrthoDB" id="510255at2759"/>
<dbReference type="GO" id="GO:0045488">
    <property type="term" value="P:pectin metabolic process"/>
    <property type="evidence" value="ECO:0007669"/>
    <property type="project" value="InterPro"/>
</dbReference>
<accession>A0A1Y1HKR3</accession>
<name>A0A1Y1HKR3_KLENI</name>